<gene>
    <name evidence="1" type="ORF">BIFGAL_03215</name>
</gene>
<organism evidence="1 2">
    <name type="scientific">Bifidobacterium gallicum DSM 20093 = LMG 11596</name>
    <dbReference type="NCBI Taxonomy" id="561180"/>
    <lineage>
        <taxon>Bacteria</taxon>
        <taxon>Bacillati</taxon>
        <taxon>Actinomycetota</taxon>
        <taxon>Actinomycetes</taxon>
        <taxon>Bifidobacteriales</taxon>
        <taxon>Bifidobacteriaceae</taxon>
        <taxon>Bifidobacterium</taxon>
    </lineage>
</organism>
<dbReference type="STRING" id="561180.BIFGAL_03215"/>
<reference evidence="1 2" key="1">
    <citation type="submission" date="2009-11" db="EMBL/GenBank/DDBJ databases">
        <authorList>
            <person name="Weinstock G."/>
            <person name="Sodergren E."/>
            <person name="Clifton S."/>
            <person name="Fulton L."/>
            <person name="Fulton B."/>
            <person name="Courtney L."/>
            <person name="Fronick C."/>
            <person name="Harrison M."/>
            <person name="Strong C."/>
            <person name="Farmer C."/>
            <person name="Delahaunty K."/>
            <person name="Markovic C."/>
            <person name="Hall O."/>
            <person name="Minx P."/>
            <person name="Tomlinson C."/>
            <person name="Mitreva M."/>
            <person name="Nelson J."/>
            <person name="Hou S."/>
            <person name="Wollam A."/>
            <person name="Pepin K.H."/>
            <person name="Johnson M."/>
            <person name="Bhonagiri V."/>
            <person name="Nash W.E."/>
            <person name="Warren W."/>
            <person name="Chinwalla A."/>
            <person name="Mardis E.R."/>
            <person name="Wilson R.K."/>
        </authorList>
    </citation>
    <scope>NUCLEOTIDE SEQUENCE [LARGE SCALE GENOMIC DNA]</scope>
    <source>
        <strain evidence="1 2">DSM 20093</strain>
    </source>
</reference>
<dbReference type="Proteomes" id="UP000003656">
    <property type="component" value="Unassembled WGS sequence"/>
</dbReference>
<sequence length="69" mass="7732">MAVACASSGRVPAYCLTIPSERKRYTLICWESVPNCGHTNQFLGGCCSLSGTVQRYRHHNRMIWCPEAL</sequence>
<comment type="caution">
    <text evidence="1">The sequence shown here is derived from an EMBL/GenBank/DDBJ whole genome shotgun (WGS) entry which is preliminary data.</text>
</comment>
<evidence type="ECO:0000313" key="1">
    <source>
        <dbReference type="EMBL" id="EFA23103.1"/>
    </source>
</evidence>
<proteinExistence type="predicted"/>
<accession>D1NTP8</accession>
<protein>
    <submittedName>
        <fullName evidence="1">Uncharacterized protein</fullName>
    </submittedName>
</protein>
<dbReference type="AlphaFoldDB" id="D1NTP8"/>
<evidence type="ECO:0000313" key="2">
    <source>
        <dbReference type="Proteomes" id="UP000003656"/>
    </source>
</evidence>
<name>D1NTP8_9BIFI</name>
<dbReference type="EMBL" id="ABXB03000002">
    <property type="protein sequence ID" value="EFA23103.1"/>
    <property type="molecule type" value="Genomic_DNA"/>
</dbReference>